<organism evidence="2 3">
    <name type="scientific">Salibacterium salarium</name>
    <dbReference type="NCBI Taxonomy" id="284579"/>
    <lineage>
        <taxon>Bacteria</taxon>
        <taxon>Bacillati</taxon>
        <taxon>Bacillota</taxon>
        <taxon>Bacilli</taxon>
        <taxon>Bacillales</taxon>
        <taxon>Bacillaceae</taxon>
    </lineage>
</organism>
<dbReference type="EMBL" id="RBVX01000041">
    <property type="protein sequence ID" value="RSL30182.1"/>
    <property type="molecule type" value="Genomic_DNA"/>
</dbReference>
<comment type="caution">
    <text evidence="2">The sequence shown here is derived from an EMBL/GenBank/DDBJ whole genome shotgun (WGS) entry which is preliminary data.</text>
</comment>
<sequence>MLFLLIITVCWLIMAASFGLDELGEGVGFILFFSSDFFASIKVIKFVEYQIITVIAFHLGIIWILAVPALYVNQKQQKKRNIEKRSEYVA</sequence>
<accession>A0A428MVN9</accession>
<keyword evidence="1" id="KW-0812">Transmembrane</keyword>
<dbReference type="AlphaFoldDB" id="A0A428MVN9"/>
<gene>
    <name evidence="2" type="ORF">D7Z54_27195</name>
</gene>
<evidence type="ECO:0000256" key="1">
    <source>
        <dbReference type="SAM" id="Phobius"/>
    </source>
</evidence>
<evidence type="ECO:0000313" key="3">
    <source>
        <dbReference type="Proteomes" id="UP000275076"/>
    </source>
</evidence>
<evidence type="ECO:0000313" key="2">
    <source>
        <dbReference type="EMBL" id="RSL30182.1"/>
    </source>
</evidence>
<keyword evidence="1" id="KW-0472">Membrane</keyword>
<dbReference type="Proteomes" id="UP000275076">
    <property type="component" value="Unassembled WGS sequence"/>
</dbReference>
<reference evidence="2 3" key="1">
    <citation type="submission" date="2018-10" db="EMBL/GenBank/DDBJ databases">
        <title>Draft genome sequence of Bacillus salarius IM0101, isolated from a hypersaline soil in Inner Mongolia, China.</title>
        <authorList>
            <person name="Yamprayoonswat W."/>
            <person name="Boonvisut S."/>
            <person name="Jumpathong W."/>
            <person name="Sittihan S."/>
            <person name="Ruangsuj P."/>
            <person name="Wanthongcharoen S."/>
            <person name="Thongpramul N."/>
            <person name="Pimmason S."/>
            <person name="Yu B."/>
            <person name="Yasawong M."/>
        </authorList>
    </citation>
    <scope>NUCLEOTIDE SEQUENCE [LARGE SCALE GENOMIC DNA]</scope>
    <source>
        <strain evidence="2 3">IM0101</strain>
    </source>
</reference>
<name>A0A428MVN9_9BACI</name>
<feature type="transmembrane region" description="Helical" evidence="1">
    <location>
        <begin position="51"/>
        <end position="71"/>
    </location>
</feature>
<keyword evidence="1" id="KW-1133">Transmembrane helix</keyword>
<proteinExistence type="predicted"/>
<dbReference type="RefSeq" id="WP_125561057.1">
    <property type="nucleotide sequence ID" value="NZ_RBVX01000041.1"/>
</dbReference>
<keyword evidence="3" id="KW-1185">Reference proteome</keyword>
<protein>
    <submittedName>
        <fullName evidence="2">Uncharacterized protein</fullName>
    </submittedName>
</protein>